<protein>
    <submittedName>
        <fullName evidence="1">Uncharacterized protein</fullName>
    </submittedName>
</protein>
<dbReference type="Proteomes" id="UP000306740">
    <property type="component" value="Unassembled WGS sequence"/>
</dbReference>
<accession>A0A5C4M325</accession>
<evidence type="ECO:0000313" key="2">
    <source>
        <dbReference type="Proteomes" id="UP000306740"/>
    </source>
</evidence>
<proteinExistence type="predicted"/>
<dbReference type="EMBL" id="VDFR01000244">
    <property type="protein sequence ID" value="TNC26844.1"/>
    <property type="molecule type" value="Genomic_DNA"/>
</dbReference>
<reference evidence="1 2" key="1">
    <citation type="submission" date="2019-05" db="EMBL/GenBank/DDBJ databases">
        <title>Mumia sp. nov., isolated from the intestinal contents of plateau pika (Ochotona curzoniae) in the Qinghai-Tibet plateau of China.</title>
        <authorList>
            <person name="Tian Z."/>
        </authorList>
    </citation>
    <scope>NUCLEOTIDE SEQUENCE [LARGE SCALE GENOMIC DNA]</scope>
    <source>
        <strain evidence="2">527</strain>
    </source>
</reference>
<dbReference type="OrthoDB" id="4120491at2"/>
<organism evidence="1 2">
    <name type="scientific">Mumia zhuanghuii</name>
    <dbReference type="NCBI Taxonomy" id="2585211"/>
    <lineage>
        <taxon>Bacteria</taxon>
        <taxon>Bacillati</taxon>
        <taxon>Actinomycetota</taxon>
        <taxon>Actinomycetes</taxon>
        <taxon>Propionibacteriales</taxon>
        <taxon>Nocardioidaceae</taxon>
        <taxon>Mumia</taxon>
    </lineage>
</organism>
<evidence type="ECO:0000313" key="1">
    <source>
        <dbReference type="EMBL" id="TNC26844.1"/>
    </source>
</evidence>
<gene>
    <name evidence="1" type="ORF">FHE65_34455</name>
</gene>
<dbReference type="AlphaFoldDB" id="A0A5C4M325"/>
<name>A0A5C4M325_9ACTN</name>
<comment type="caution">
    <text evidence="1">The sequence shown here is derived from an EMBL/GenBank/DDBJ whole genome shotgun (WGS) entry which is preliminary data.</text>
</comment>
<sequence>MGLYDEELLGWWPELGVRAVHQTLVEMADFVYPHCEQEWCVMYLLRLVDTLAEQHYLLPA</sequence>